<gene>
    <name evidence="2" type="ORF">HYR64_07775</name>
</gene>
<sequence length="893" mass="97887">MLPSGTVTFLFTDIEGSSARWEREPERMRRALADHNRILDQVAASTGGSVFKTVGDAYCISFANAQPAARAATDAQTQLAAAGDPLRVRMALHTASIEPTGNDYLGQPLNRIARLLSAAHGGQVLASEATRSLLADAPATKDLGFHTLRDLLEPMRIWQLGDGDFPAIKTLDSAPHNLPIQTTSFVGRDEELREIDALVAKSRLVTLTGTGGTGKTRLAVQFAADKVDEFPDGVWFCELAALAEREDVMRALLTGIRAPDSSGAPRDRLMMRLSGKRLLIVLDNCEHVLESASAVVDDVLHNCPSVTILATSREPLGVRGEASYRVPSLPSPGLDRSPSLRELEAYGGTALFLDRLAMAASDVTLSEEDAPVIAKICARLDGIPLAIELAAPRARAMSLQQIESRLDDRFRLLTGGSRTAVSRQQTLGALIDWSVQLLSEEERRFLLNLSVFGGNWDLEGAEAVCIPSDGGHGESALDLLTALVDKSLVVFDSASSRYRLLESTRQYLLEKLQGDPALLDMRDRHAFHYLQMTKGMAEQSKAGELEASTHTLERDYENFRTAVEWSCGDPRHSVLALEALLRAQHAFHSLARPGEFARLAKLVLSRVSPDTEPWLTAHVKILYLAMALLSGDRRAMTPMREGLEHLDEYEPELRSRWESLGGWALYTEGEFDEARRLLEAAVAHTPEESSSLARAAWGSGNLLHFGFIHTNLGSILCLQGDYEGSMRQYQLCLDFRLRGGDTRGVIALYANMALLNVIQGNLRESVECALELNRRSTKSRIYLPAREVTLGTFCHVAVAAGDMILAALVAGGASRTRELSDIKHDPIDRLGDSAMRAQVEGKLPARELEERMREGSSIDWEPWYRAMVDVTVDDVFEGGPKVPFAELIRPPVS</sequence>
<dbReference type="SMART" id="SM00044">
    <property type="entry name" value="CYCc"/>
    <property type="match status" value="1"/>
</dbReference>
<dbReference type="InterPro" id="IPR029787">
    <property type="entry name" value="Nucleotide_cyclase"/>
</dbReference>
<dbReference type="Gene3D" id="3.40.50.300">
    <property type="entry name" value="P-loop containing nucleotide triphosphate hydrolases"/>
    <property type="match status" value="1"/>
</dbReference>
<reference evidence="2" key="1">
    <citation type="submission" date="2020-07" db="EMBL/GenBank/DDBJ databases">
        <title>Huge and variable diversity of episymbiotic CPR bacteria and DPANN archaea in groundwater ecosystems.</title>
        <authorList>
            <person name="He C.Y."/>
            <person name="Keren R."/>
            <person name="Whittaker M."/>
            <person name="Farag I.F."/>
            <person name="Doudna J."/>
            <person name="Cate J.H.D."/>
            <person name="Banfield J.F."/>
        </authorList>
    </citation>
    <scope>NUCLEOTIDE SEQUENCE</scope>
    <source>
        <strain evidence="2">NC_groundwater_17_Pr7_B-0.1um_64_12</strain>
    </source>
</reference>
<dbReference type="Gene3D" id="3.30.70.1230">
    <property type="entry name" value="Nucleotide cyclase"/>
    <property type="match status" value="1"/>
</dbReference>
<dbReference type="SUPFAM" id="SSF52540">
    <property type="entry name" value="P-loop containing nucleoside triphosphate hydrolases"/>
    <property type="match status" value="1"/>
</dbReference>
<dbReference type="CDD" id="cd07302">
    <property type="entry name" value="CHD"/>
    <property type="match status" value="1"/>
</dbReference>
<dbReference type="PANTHER" id="PTHR47691">
    <property type="entry name" value="REGULATOR-RELATED"/>
    <property type="match status" value="1"/>
</dbReference>
<evidence type="ECO:0000313" key="3">
    <source>
        <dbReference type="Proteomes" id="UP000727962"/>
    </source>
</evidence>
<dbReference type="InterPro" id="IPR058852">
    <property type="entry name" value="HTH_77"/>
</dbReference>
<dbReference type="InterPro" id="IPR049945">
    <property type="entry name" value="AAA_22"/>
</dbReference>
<dbReference type="PANTHER" id="PTHR47691:SF3">
    <property type="entry name" value="HTH-TYPE TRANSCRIPTIONAL REGULATOR RV0890C-RELATED"/>
    <property type="match status" value="1"/>
</dbReference>
<dbReference type="SUPFAM" id="SSF55073">
    <property type="entry name" value="Nucleotide cyclase"/>
    <property type="match status" value="1"/>
</dbReference>
<dbReference type="AlphaFoldDB" id="A0A931PU26"/>
<feature type="domain" description="Guanylate cyclase" evidence="1">
    <location>
        <begin position="8"/>
        <end position="116"/>
    </location>
</feature>
<evidence type="ECO:0000313" key="2">
    <source>
        <dbReference type="EMBL" id="MBI1756988.1"/>
    </source>
</evidence>
<proteinExistence type="predicted"/>
<dbReference type="InterPro" id="IPR011990">
    <property type="entry name" value="TPR-like_helical_dom_sf"/>
</dbReference>
<dbReference type="Pfam" id="PF25872">
    <property type="entry name" value="HTH_77"/>
    <property type="match status" value="1"/>
</dbReference>
<dbReference type="Gene3D" id="1.25.40.10">
    <property type="entry name" value="Tetratricopeptide repeat domain"/>
    <property type="match status" value="1"/>
</dbReference>
<dbReference type="GO" id="GO:0016887">
    <property type="term" value="F:ATP hydrolysis activity"/>
    <property type="evidence" value="ECO:0007669"/>
    <property type="project" value="InterPro"/>
</dbReference>
<accession>A0A931PU26</accession>
<comment type="caution">
    <text evidence="2">The sequence shown here is derived from an EMBL/GenBank/DDBJ whole genome shotgun (WGS) entry which is preliminary data.</text>
</comment>
<dbReference type="GO" id="GO:0004016">
    <property type="term" value="F:adenylate cyclase activity"/>
    <property type="evidence" value="ECO:0007669"/>
    <property type="project" value="UniProtKB-ARBA"/>
</dbReference>
<organism evidence="2 3">
    <name type="scientific">Fimbriimonas ginsengisoli</name>
    <dbReference type="NCBI Taxonomy" id="1005039"/>
    <lineage>
        <taxon>Bacteria</taxon>
        <taxon>Bacillati</taxon>
        <taxon>Armatimonadota</taxon>
        <taxon>Fimbriimonadia</taxon>
        <taxon>Fimbriimonadales</taxon>
        <taxon>Fimbriimonadaceae</taxon>
        <taxon>Fimbriimonas</taxon>
    </lineage>
</organism>
<dbReference type="PROSITE" id="PS50125">
    <property type="entry name" value="GUANYLATE_CYCLASE_2"/>
    <property type="match status" value="1"/>
</dbReference>
<dbReference type="Pfam" id="PF13401">
    <property type="entry name" value="AAA_22"/>
    <property type="match status" value="1"/>
</dbReference>
<dbReference type="GO" id="GO:0009190">
    <property type="term" value="P:cyclic nucleotide biosynthetic process"/>
    <property type="evidence" value="ECO:0007669"/>
    <property type="project" value="InterPro"/>
</dbReference>
<dbReference type="GO" id="GO:0035556">
    <property type="term" value="P:intracellular signal transduction"/>
    <property type="evidence" value="ECO:0007669"/>
    <property type="project" value="InterPro"/>
</dbReference>
<dbReference type="Pfam" id="PF00211">
    <property type="entry name" value="Guanylate_cyc"/>
    <property type="match status" value="1"/>
</dbReference>
<dbReference type="InterPro" id="IPR001054">
    <property type="entry name" value="A/G_cyclase"/>
</dbReference>
<dbReference type="EMBL" id="JACOSL010000047">
    <property type="protein sequence ID" value="MBI1756988.1"/>
    <property type="molecule type" value="Genomic_DNA"/>
</dbReference>
<dbReference type="SUPFAM" id="SSF48452">
    <property type="entry name" value="TPR-like"/>
    <property type="match status" value="1"/>
</dbReference>
<evidence type="ECO:0000259" key="1">
    <source>
        <dbReference type="PROSITE" id="PS50125"/>
    </source>
</evidence>
<dbReference type="InterPro" id="IPR027417">
    <property type="entry name" value="P-loop_NTPase"/>
</dbReference>
<protein>
    <recommendedName>
        <fullName evidence="1">Guanylate cyclase domain-containing protein</fullName>
    </recommendedName>
</protein>
<name>A0A931PU26_FIMGI</name>
<dbReference type="PRINTS" id="PR00364">
    <property type="entry name" value="DISEASERSIST"/>
</dbReference>
<dbReference type="Proteomes" id="UP000727962">
    <property type="component" value="Unassembled WGS sequence"/>
</dbReference>